<dbReference type="PROSITE" id="PS00086">
    <property type="entry name" value="CYTOCHROME_P450"/>
    <property type="match status" value="1"/>
</dbReference>
<evidence type="ECO:0000256" key="5">
    <source>
        <dbReference type="ARBA" id="ARBA00023002"/>
    </source>
</evidence>
<proteinExistence type="inferred from homology"/>
<dbReference type="PANTHER" id="PTHR24287:SF1">
    <property type="entry name" value="P450, PUTATIVE (EUROFUNG)-RELATED"/>
    <property type="match status" value="1"/>
</dbReference>
<evidence type="ECO:0000256" key="9">
    <source>
        <dbReference type="RuleBase" id="RU000461"/>
    </source>
</evidence>
<feature type="region of interest" description="Disordered" evidence="10">
    <location>
        <begin position="207"/>
        <end position="267"/>
    </location>
</feature>
<dbReference type="GO" id="GO:0016705">
    <property type="term" value="F:oxidoreductase activity, acting on paired donors, with incorporation or reduction of molecular oxygen"/>
    <property type="evidence" value="ECO:0007669"/>
    <property type="project" value="InterPro"/>
</dbReference>
<sequence>MLLLATPLIHAVRVVVTSFRRRREAAAMGARPAPVTQGNWIGNVDLLLKLLDGFLHGYPSDGQDVIVEKFGTTVNFRVLWEDLIFTVDPENIKTILSTDFNNYVKGETFGFTTASLLGSGVFNSDGEMWKFHRSMTRPFFTRDRVSDFDNFEKHSADLIEQMKHRLRGGYAIDFQDAILRFTLDSATEFLFGNCVHSLATGLPYPSTGPPYPSTGPPHPSTGLPYPSSYPSDAQTPLAPPSDAHTPPTRAMGPTNANASGPAEDFATGPAEDFAQAFQTAQHLTAARLRSGWTWPLLELLGDKTARPMRVVGAFVEPILREAIDRQRQRVKEGINASKTDEVGRTDEVDKDEVGEDETLLDHLVRQTSDPVLLKDEILNIMIAGRDTTAATLTFIIYSMAMYPAVLQRLREEILAHVGPSQRPTYDQIREMKYLRAVINETLRLYPPVPFNIRESINATTWKSPNPLEKPFYIPPKTPTSYSVFMMHRRTDLWGPDAMEFDPDRFIDHRLKTYLSKNPFIFLPFNAGPRICLGQQFAYTQISYTLIRIFQHFASVALAPDAQPPYSVPPPEWKEAHGRKGVERVWPKVHLTMYAHGGLWVRMEEAAGAGAGEGAV</sequence>
<protein>
    <recommendedName>
        <fullName evidence="13">Cytochrome P450 monooxygenase pc-3</fullName>
    </recommendedName>
</protein>
<feature type="compositionally biased region" description="Pro residues" evidence="10">
    <location>
        <begin position="207"/>
        <end position="219"/>
    </location>
</feature>
<dbReference type="HOGENOM" id="CLU_001570_27_0_1"/>
<keyword evidence="7 9" id="KW-0503">Monooxygenase</keyword>
<dbReference type="SUPFAM" id="SSF48264">
    <property type="entry name" value="Cytochrome P450"/>
    <property type="match status" value="1"/>
</dbReference>
<evidence type="ECO:0000256" key="4">
    <source>
        <dbReference type="ARBA" id="ARBA00022723"/>
    </source>
</evidence>
<keyword evidence="3 8" id="KW-0349">Heme</keyword>
<dbReference type="PANTHER" id="PTHR24287">
    <property type="entry name" value="P450, PUTATIVE (EUROFUNG)-RELATED"/>
    <property type="match status" value="1"/>
</dbReference>
<keyword evidence="4 8" id="KW-0479">Metal-binding</keyword>
<reference evidence="11 12" key="1">
    <citation type="submission" date="2014-06" db="EMBL/GenBank/DDBJ databases">
        <title>Evolutionary Origins and Diversification of the Mycorrhizal Mutualists.</title>
        <authorList>
            <consortium name="DOE Joint Genome Institute"/>
            <consortium name="Mycorrhizal Genomics Consortium"/>
            <person name="Kohler A."/>
            <person name="Kuo A."/>
            <person name="Nagy L.G."/>
            <person name="Floudas D."/>
            <person name="Copeland A."/>
            <person name="Barry K.W."/>
            <person name="Cichocki N."/>
            <person name="Veneault-Fourrey C."/>
            <person name="LaButti K."/>
            <person name="Lindquist E.A."/>
            <person name="Lipzen A."/>
            <person name="Lundell T."/>
            <person name="Morin E."/>
            <person name="Murat C."/>
            <person name="Riley R."/>
            <person name="Ohm R."/>
            <person name="Sun H."/>
            <person name="Tunlid A."/>
            <person name="Henrissat B."/>
            <person name="Grigoriev I.V."/>
            <person name="Hibbett D.S."/>
            <person name="Martin F."/>
        </authorList>
    </citation>
    <scope>NUCLEOTIDE SEQUENCE [LARGE SCALE GENOMIC DNA]</scope>
    <source>
        <strain evidence="11 12">FD-325 SS-3</strain>
    </source>
</reference>
<dbReference type="Gene3D" id="1.10.630.10">
    <property type="entry name" value="Cytochrome P450"/>
    <property type="match status" value="2"/>
</dbReference>
<evidence type="ECO:0000256" key="8">
    <source>
        <dbReference type="PIRSR" id="PIRSR602401-1"/>
    </source>
</evidence>
<evidence type="ECO:0000256" key="10">
    <source>
        <dbReference type="SAM" id="MobiDB-lite"/>
    </source>
</evidence>
<evidence type="ECO:0000256" key="6">
    <source>
        <dbReference type="ARBA" id="ARBA00023004"/>
    </source>
</evidence>
<keyword evidence="5 9" id="KW-0560">Oxidoreductase</keyword>
<keyword evidence="12" id="KW-1185">Reference proteome</keyword>
<evidence type="ECO:0008006" key="13">
    <source>
        <dbReference type="Google" id="ProtNLM"/>
    </source>
</evidence>
<evidence type="ECO:0000256" key="2">
    <source>
        <dbReference type="ARBA" id="ARBA00010617"/>
    </source>
</evidence>
<evidence type="ECO:0000313" key="12">
    <source>
        <dbReference type="Proteomes" id="UP000053263"/>
    </source>
</evidence>
<dbReference type="GO" id="GO:0005506">
    <property type="term" value="F:iron ion binding"/>
    <property type="evidence" value="ECO:0007669"/>
    <property type="project" value="InterPro"/>
</dbReference>
<evidence type="ECO:0000256" key="7">
    <source>
        <dbReference type="ARBA" id="ARBA00023033"/>
    </source>
</evidence>
<gene>
    <name evidence="11" type="ORF">PLICRDRAFT_168657</name>
</gene>
<comment type="similarity">
    <text evidence="2 9">Belongs to the cytochrome P450 family.</text>
</comment>
<evidence type="ECO:0000256" key="3">
    <source>
        <dbReference type="ARBA" id="ARBA00022617"/>
    </source>
</evidence>
<dbReference type="GO" id="GO:0020037">
    <property type="term" value="F:heme binding"/>
    <property type="evidence" value="ECO:0007669"/>
    <property type="project" value="InterPro"/>
</dbReference>
<dbReference type="InterPro" id="IPR017972">
    <property type="entry name" value="Cyt_P450_CS"/>
</dbReference>
<dbReference type="InterPro" id="IPR002401">
    <property type="entry name" value="Cyt_P450_E_grp-I"/>
</dbReference>
<dbReference type="InterPro" id="IPR001128">
    <property type="entry name" value="Cyt_P450"/>
</dbReference>
<dbReference type="PRINTS" id="PR00385">
    <property type="entry name" value="P450"/>
</dbReference>
<name>A0A0C9T6R4_PLICR</name>
<keyword evidence="6 8" id="KW-0408">Iron</keyword>
<evidence type="ECO:0000256" key="1">
    <source>
        <dbReference type="ARBA" id="ARBA00001971"/>
    </source>
</evidence>
<organism evidence="11 12">
    <name type="scientific">Plicaturopsis crispa FD-325 SS-3</name>
    <dbReference type="NCBI Taxonomy" id="944288"/>
    <lineage>
        <taxon>Eukaryota</taxon>
        <taxon>Fungi</taxon>
        <taxon>Dikarya</taxon>
        <taxon>Basidiomycota</taxon>
        <taxon>Agaricomycotina</taxon>
        <taxon>Agaricomycetes</taxon>
        <taxon>Agaricomycetidae</taxon>
        <taxon>Amylocorticiales</taxon>
        <taxon>Amylocorticiaceae</taxon>
        <taxon>Plicatura</taxon>
        <taxon>Plicaturopsis crispa</taxon>
    </lineage>
</organism>
<evidence type="ECO:0000313" key="11">
    <source>
        <dbReference type="EMBL" id="KII83768.1"/>
    </source>
</evidence>
<comment type="cofactor">
    <cofactor evidence="1 8">
        <name>heme</name>
        <dbReference type="ChEBI" id="CHEBI:30413"/>
    </cofactor>
</comment>
<dbReference type="InterPro" id="IPR036396">
    <property type="entry name" value="Cyt_P450_sf"/>
</dbReference>
<dbReference type="PRINTS" id="PR00463">
    <property type="entry name" value="EP450I"/>
</dbReference>
<feature type="binding site" description="axial binding residue" evidence="8">
    <location>
        <position position="531"/>
    </location>
    <ligand>
        <name>heme</name>
        <dbReference type="ChEBI" id="CHEBI:30413"/>
    </ligand>
    <ligandPart>
        <name>Fe</name>
        <dbReference type="ChEBI" id="CHEBI:18248"/>
    </ligandPart>
</feature>
<dbReference type="CDD" id="cd11063">
    <property type="entry name" value="CYP52"/>
    <property type="match status" value="1"/>
</dbReference>
<dbReference type="Pfam" id="PF00067">
    <property type="entry name" value="p450"/>
    <property type="match status" value="2"/>
</dbReference>
<accession>A0A0C9T6R4</accession>
<dbReference type="OrthoDB" id="1470350at2759"/>
<dbReference type="GO" id="GO:0004497">
    <property type="term" value="F:monooxygenase activity"/>
    <property type="evidence" value="ECO:0007669"/>
    <property type="project" value="UniProtKB-KW"/>
</dbReference>
<dbReference type="AlphaFoldDB" id="A0A0C9T6R4"/>
<dbReference type="EMBL" id="KN832574">
    <property type="protein sequence ID" value="KII83768.1"/>
    <property type="molecule type" value="Genomic_DNA"/>
</dbReference>
<dbReference type="Proteomes" id="UP000053263">
    <property type="component" value="Unassembled WGS sequence"/>
</dbReference>
<dbReference type="InterPro" id="IPR047146">
    <property type="entry name" value="Cyt_P450_E_CYP52_fungi"/>
</dbReference>